<name>A0AAV1DXF2_OLDCO</name>
<evidence type="ECO:0000259" key="2">
    <source>
        <dbReference type="PROSITE" id="PS50011"/>
    </source>
</evidence>
<reference evidence="4" key="1">
    <citation type="submission" date="2023-03" db="EMBL/GenBank/DDBJ databases">
        <authorList>
            <person name="Julca I."/>
        </authorList>
    </citation>
    <scope>NUCLEOTIDE SEQUENCE</scope>
</reference>
<dbReference type="GO" id="GO:0005524">
    <property type="term" value="F:ATP binding"/>
    <property type="evidence" value="ECO:0007669"/>
    <property type="project" value="InterPro"/>
</dbReference>
<dbReference type="Gene3D" id="1.10.510.10">
    <property type="entry name" value="Transferase(Phosphotransferase) domain 1"/>
    <property type="match status" value="1"/>
</dbReference>
<organism evidence="4 5">
    <name type="scientific">Oldenlandia corymbosa var. corymbosa</name>
    <dbReference type="NCBI Taxonomy" id="529605"/>
    <lineage>
        <taxon>Eukaryota</taxon>
        <taxon>Viridiplantae</taxon>
        <taxon>Streptophyta</taxon>
        <taxon>Embryophyta</taxon>
        <taxon>Tracheophyta</taxon>
        <taxon>Spermatophyta</taxon>
        <taxon>Magnoliopsida</taxon>
        <taxon>eudicotyledons</taxon>
        <taxon>Gunneridae</taxon>
        <taxon>Pentapetalae</taxon>
        <taxon>asterids</taxon>
        <taxon>lamiids</taxon>
        <taxon>Gentianales</taxon>
        <taxon>Rubiaceae</taxon>
        <taxon>Rubioideae</taxon>
        <taxon>Spermacoceae</taxon>
        <taxon>Hedyotis-Oldenlandia complex</taxon>
        <taxon>Oldenlandia</taxon>
    </lineage>
</organism>
<dbReference type="Pfam" id="PF00069">
    <property type="entry name" value="Pkinase"/>
    <property type="match status" value="1"/>
</dbReference>
<dbReference type="EMBL" id="OX459124">
    <property type="protein sequence ID" value="CAI9111796.1"/>
    <property type="molecule type" value="Genomic_DNA"/>
</dbReference>
<dbReference type="SUPFAM" id="SSF56112">
    <property type="entry name" value="Protein kinase-like (PK-like)"/>
    <property type="match status" value="1"/>
</dbReference>
<dbReference type="InterPro" id="IPR055290">
    <property type="entry name" value="At3g26010-like"/>
</dbReference>
<evidence type="ECO:0000313" key="4">
    <source>
        <dbReference type="EMBL" id="CAI9111796.1"/>
    </source>
</evidence>
<dbReference type="SMART" id="SM00220">
    <property type="entry name" value="S_TKc"/>
    <property type="match status" value="1"/>
</dbReference>
<evidence type="ECO:0000259" key="3">
    <source>
        <dbReference type="PROSITE" id="PS50181"/>
    </source>
</evidence>
<dbReference type="PROSITE" id="PS50011">
    <property type="entry name" value="PROTEIN_KINASE_DOM"/>
    <property type="match status" value="1"/>
</dbReference>
<dbReference type="Pfam" id="PF00646">
    <property type="entry name" value="F-box"/>
    <property type="match status" value="1"/>
</dbReference>
<dbReference type="PANTHER" id="PTHR35546">
    <property type="entry name" value="F-BOX PROTEIN INTERACTION DOMAIN PROTEIN-RELATED"/>
    <property type="match status" value="1"/>
</dbReference>
<proteinExistence type="predicted"/>
<protein>
    <submittedName>
        <fullName evidence="4">OLC1v1012115C1</fullName>
    </submittedName>
</protein>
<dbReference type="PROSITE" id="PS50181">
    <property type="entry name" value="FBOX"/>
    <property type="match status" value="1"/>
</dbReference>
<dbReference type="Gene3D" id="1.20.1280.50">
    <property type="match status" value="1"/>
</dbReference>
<dbReference type="InterPro" id="IPR011009">
    <property type="entry name" value="Kinase-like_dom_sf"/>
</dbReference>
<evidence type="ECO:0000313" key="5">
    <source>
        <dbReference type="Proteomes" id="UP001161247"/>
    </source>
</evidence>
<dbReference type="PROSITE" id="PS00109">
    <property type="entry name" value="PROTEIN_KINASE_TYR"/>
    <property type="match status" value="1"/>
</dbReference>
<dbReference type="InterPro" id="IPR000719">
    <property type="entry name" value="Prot_kinase_dom"/>
</dbReference>
<feature type="domain" description="F-box" evidence="3">
    <location>
        <begin position="317"/>
        <end position="356"/>
    </location>
</feature>
<dbReference type="Proteomes" id="UP001161247">
    <property type="component" value="Chromosome 7"/>
</dbReference>
<feature type="compositionally biased region" description="Polar residues" evidence="1">
    <location>
        <begin position="91"/>
        <end position="101"/>
    </location>
</feature>
<evidence type="ECO:0000256" key="1">
    <source>
        <dbReference type="SAM" id="MobiDB-lite"/>
    </source>
</evidence>
<dbReference type="GO" id="GO:0004672">
    <property type="term" value="F:protein kinase activity"/>
    <property type="evidence" value="ECO:0007669"/>
    <property type="project" value="InterPro"/>
</dbReference>
<feature type="region of interest" description="Disordered" evidence="1">
    <location>
        <begin position="80"/>
        <end position="106"/>
    </location>
</feature>
<dbReference type="Pfam" id="PF24750">
    <property type="entry name" value="b-prop_At3g26010-like"/>
    <property type="match status" value="1"/>
</dbReference>
<dbReference type="InterPro" id="IPR036047">
    <property type="entry name" value="F-box-like_dom_sf"/>
</dbReference>
<dbReference type="SMART" id="SM00256">
    <property type="entry name" value="FBOX"/>
    <property type="match status" value="1"/>
</dbReference>
<gene>
    <name evidence="4" type="ORF">OLC1_LOCUS19107</name>
</gene>
<accession>A0AAV1DXF2</accession>
<dbReference type="PANTHER" id="PTHR35546:SF25">
    <property type="entry name" value="F-BOX DOMAIN-CONTAINING PROTEIN"/>
    <property type="match status" value="1"/>
</dbReference>
<dbReference type="SUPFAM" id="SSF81383">
    <property type="entry name" value="F-box domain"/>
    <property type="match status" value="1"/>
</dbReference>
<dbReference type="InterPro" id="IPR001810">
    <property type="entry name" value="F-box_dom"/>
</dbReference>
<dbReference type="InterPro" id="IPR056592">
    <property type="entry name" value="Beta-prop_At3g26010-like"/>
</dbReference>
<sequence>MEHRNEYEVVIPLSSLMLPDLKLKNLSTQLRIQWAESNVDILLEPQDGIEDAGELLEFVNKRAWIEDGVQDALKKPGSSLHLYDTSDDTGESQSDASQLSDSGEEPTPTKTLYLLMELCKSTLADELAANRKFSGTEISQIFRATAEGLAYIHSKNLVHADISTDNIFFDFQGVAKIGDFGLAIEDDGISRAIGGKFKYLPPELKSKTMGKVVKKGILTKAFDVYALAVVMVELVYSVTSDMELSKLFETVAENGLFPQQTNMAVGEFDVVRLMLSSNPSDRPPAEEILNMIHVGEAAPASSLSIKTETFIQGEGERGFWSGFPEDLIFQILYRLPINDLFALKLVCKEWNFVISRLCIPRLCPPYPCAPLWGLLCFKDPLSPPDSEEVRDEHLKDPSSEDKLLKFYFRLLYQYTLGTKIFPLRFLAGTIEDHFLPLLPPEDGCDASDIRDCCNGLLLLASSTNRYYVANPVTKQRLLVPRNSHRHDNTNIKSTHSSLVFDPSFSLGFKIVRCVRPAEHSTVTHPMELDIFSSDTGQWSSHVLPLEPHGLYGFEWLRRSVYFNGALYSLSLAMYLVCIDKLIPQPSRNTSSRISKDDSWLDLEAWAIELPDRDLIPRELLPNCCGCIGFSSGCFYYSNRDAQGSSMFVWMLVSKGKNSEWVLIHTISIADDLVLTLLPGPNRVKYWKKFDCFRPRAFLPKDDAMVIAAPELIISYHLKTKLVNELWLPPNPWHCNRKTLQLDGNWIFPFSPCLLLLDTIAATK</sequence>
<keyword evidence="5" id="KW-1185">Reference proteome</keyword>
<dbReference type="InterPro" id="IPR008266">
    <property type="entry name" value="Tyr_kinase_AS"/>
</dbReference>
<feature type="domain" description="Protein kinase" evidence="2">
    <location>
        <begin position="1"/>
        <end position="294"/>
    </location>
</feature>
<dbReference type="AlphaFoldDB" id="A0AAV1DXF2"/>